<dbReference type="Pfam" id="PF02630">
    <property type="entry name" value="SCO1-SenC"/>
    <property type="match status" value="1"/>
</dbReference>
<dbReference type="InterPro" id="IPR036249">
    <property type="entry name" value="Thioredoxin-like_sf"/>
</dbReference>
<gene>
    <name evidence="4" type="ORF">V6255_14330</name>
</gene>
<evidence type="ECO:0000256" key="2">
    <source>
        <dbReference type="ARBA" id="ARBA00023008"/>
    </source>
</evidence>
<accession>A0ABU9HEI3</accession>
<evidence type="ECO:0000256" key="1">
    <source>
        <dbReference type="ARBA" id="ARBA00010996"/>
    </source>
</evidence>
<keyword evidence="2" id="KW-0186">Copper</keyword>
<comment type="caution">
    <text evidence="4">The sequence shown here is derived from an EMBL/GenBank/DDBJ whole genome shotgun (WGS) entry which is preliminary data.</text>
</comment>
<dbReference type="RefSeq" id="WP_341628775.1">
    <property type="nucleotide sequence ID" value="NZ_JBAKBA010000039.1"/>
</dbReference>
<dbReference type="CDD" id="cd02968">
    <property type="entry name" value="SCO"/>
    <property type="match status" value="1"/>
</dbReference>
<sequence length="225" mass="25338">MKRIILICSLVIVGLFFALGGLEVINPNTKNNKTFEPDNNALFLAKPRITLNEFAFEKAGKVAFTNESLKGKWTLFFAGYTFCPDVCPTTLADLDRIYPSLTNDNNTTTQVVFVSVDPNRDKAEQLADYVHYFNKNFIGVTSTHKQLWPFVTQLGLIYGIVEAGDTEDFYLVDHSASIVLIDPEGKLHATFKSVPNKQGINSVDMDLMVEDIKELQQQYDNEINQ</sequence>
<evidence type="ECO:0000313" key="5">
    <source>
        <dbReference type="Proteomes" id="UP001366060"/>
    </source>
</evidence>
<dbReference type="PROSITE" id="PS51352">
    <property type="entry name" value="THIOREDOXIN_2"/>
    <property type="match status" value="1"/>
</dbReference>
<feature type="domain" description="Thioredoxin" evidence="3">
    <location>
        <begin position="40"/>
        <end position="217"/>
    </location>
</feature>
<evidence type="ECO:0000259" key="3">
    <source>
        <dbReference type="PROSITE" id="PS51352"/>
    </source>
</evidence>
<dbReference type="SUPFAM" id="SSF52833">
    <property type="entry name" value="Thioredoxin-like"/>
    <property type="match status" value="1"/>
</dbReference>
<proteinExistence type="inferred from homology"/>
<dbReference type="PANTHER" id="PTHR12151:SF25">
    <property type="entry name" value="LINALOOL DEHYDRATASE_ISOMERASE DOMAIN-CONTAINING PROTEIN"/>
    <property type="match status" value="1"/>
</dbReference>
<evidence type="ECO:0000313" key="4">
    <source>
        <dbReference type="EMBL" id="MEL0660312.1"/>
    </source>
</evidence>
<keyword evidence="5" id="KW-1185">Reference proteome</keyword>
<name>A0ABU9HEI3_9GAMM</name>
<dbReference type="Gene3D" id="3.40.30.10">
    <property type="entry name" value="Glutaredoxin"/>
    <property type="match status" value="1"/>
</dbReference>
<dbReference type="PANTHER" id="PTHR12151">
    <property type="entry name" value="ELECTRON TRANSPORT PROTIN SCO1/SENC FAMILY MEMBER"/>
    <property type="match status" value="1"/>
</dbReference>
<protein>
    <submittedName>
        <fullName evidence="4">SCO family protein</fullName>
    </submittedName>
</protein>
<dbReference type="Proteomes" id="UP001366060">
    <property type="component" value="Unassembled WGS sequence"/>
</dbReference>
<comment type="similarity">
    <text evidence="1">Belongs to the SCO1/2 family.</text>
</comment>
<organism evidence="4 5">
    <name type="scientific">Psychromonas arctica</name>
    <dbReference type="NCBI Taxonomy" id="168275"/>
    <lineage>
        <taxon>Bacteria</taxon>
        <taxon>Pseudomonadati</taxon>
        <taxon>Pseudomonadota</taxon>
        <taxon>Gammaproteobacteria</taxon>
        <taxon>Alteromonadales</taxon>
        <taxon>Psychromonadaceae</taxon>
        <taxon>Psychromonas</taxon>
    </lineage>
</organism>
<dbReference type="InterPro" id="IPR003782">
    <property type="entry name" value="SCO1/SenC"/>
</dbReference>
<dbReference type="EMBL" id="JBAKBA010000039">
    <property type="protein sequence ID" value="MEL0660312.1"/>
    <property type="molecule type" value="Genomic_DNA"/>
</dbReference>
<dbReference type="InterPro" id="IPR013766">
    <property type="entry name" value="Thioredoxin_domain"/>
</dbReference>
<reference evidence="4 5" key="1">
    <citation type="submission" date="2024-02" db="EMBL/GenBank/DDBJ databases">
        <title>Bacteria isolated from the canopy kelp, Nereocystis luetkeana.</title>
        <authorList>
            <person name="Pfister C.A."/>
            <person name="Younker I.T."/>
            <person name="Light S.H."/>
        </authorList>
    </citation>
    <scope>NUCLEOTIDE SEQUENCE [LARGE SCALE GENOMIC DNA]</scope>
    <source>
        <strain evidence="4 5">TI.2.07</strain>
    </source>
</reference>